<dbReference type="EMBL" id="JAHBAY010000004">
    <property type="protein sequence ID" value="MBT0769389.1"/>
    <property type="molecule type" value="Genomic_DNA"/>
</dbReference>
<dbReference type="InterPro" id="IPR036412">
    <property type="entry name" value="HAD-like_sf"/>
</dbReference>
<dbReference type="PANTHER" id="PTHR43434:SF1">
    <property type="entry name" value="PHOSPHOGLYCOLATE PHOSPHATASE"/>
    <property type="match status" value="1"/>
</dbReference>
<dbReference type="RefSeq" id="WP_214155691.1">
    <property type="nucleotide sequence ID" value="NZ_JAHBAY010000004.1"/>
</dbReference>
<proteinExistence type="predicted"/>
<dbReference type="InterPro" id="IPR023198">
    <property type="entry name" value="PGP-like_dom2"/>
</dbReference>
<dbReference type="InterPro" id="IPR050155">
    <property type="entry name" value="HAD-like_hydrolase_sf"/>
</dbReference>
<keyword evidence="2" id="KW-1185">Reference proteome</keyword>
<accession>A0ABS5TII9</accession>
<evidence type="ECO:0000313" key="1">
    <source>
        <dbReference type="EMBL" id="MBT0769389.1"/>
    </source>
</evidence>
<comment type="caution">
    <text evidence="1">The sequence shown here is derived from an EMBL/GenBank/DDBJ whole genome shotgun (WGS) entry which is preliminary data.</text>
</comment>
<dbReference type="InterPro" id="IPR006439">
    <property type="entry name" value="HAD-SF_hydro_IA"/>
</dbReference>
<protein>
    <submittedName>
        <fullName evidence="1">HAD family hydrolase</fullName>
    </submittedName>
</protein>
<dbReference type="Gene3D" id="3.40.50.1000">
    <property type="entry name" value="HAD superfamily/HAD-like"/>
    <property type="match status" value="1"/>
</dbReference>
<organism evidence="1 2">
    <name type="scientific">Kineosporia corallincola</name>
    <dbReference type="NCBI Taxonomy" id="2835133"/>
    <lineage>
        <taxon>Bacteria</taxon>
        <taxon>Bacillati</taxon>
        <taxon>Actinomycetota</taxon>
        <taxon>Actinomycetes</taxon>
        <taxon>Kineosporiales</taxon>
        <taxon>Kineosporiaceae</taxon>
        <taxon>Kineosporia</taxon>
    </lineage>
</organism>
<dbReference type="SUPFAM" id="SSF56784">
    <property type="entry name" value="HAD-like"/>
    <property type="match status" value="1"/>
</dbReference>
<dbReference type="PANTHER" id="PTHR43434">
    <property type="entry name" value="PHOSPHOGLYCOLATE PHOSPHATASE"/>
    <property type="match status" value="1"/>
</dbReference>
<gene>
    <name evidence="1" type="ORF">KIH74_10695</name>
</gene>
<dbReference type="Proteomes" id="UP001197247">
    <property type="component" value="Unassembled WGS sequence"/>
</dbReference>
<dbReference type="InterPro" id="IPR023214">
    <property type="entry name" value="HAD_sf"/>
</dbReference>
<name>A0ABS5TII9_9ACTN</name>
<dbReference type="GO" id="GO:0016787">
    <property type="term" value="F:hydrolase activity"/>
    <property type="evidence" value="ECO:0007669"/>
    <property type="project" value="UniProtKB-KW"/>
</dbReference>
<dbReference type="NCBIfam" id="TIGR01549">
    <property type="entry name" value="HAD-SF-IA-v1"/>
    <property type="match status" value="1"/>
</dbReference>
<dbReference type="CDD" id="cd01427">
    <property type="entry name" value="HAD_like"/>
    <property type="match status" value="1"/>
</dbReference>
<reference evidence="1 2" key="1">
    <citation type="submission" date="2021-05" db="EMBL/GenBank/DDBJ databases">
        <title>Kineosporia and Streptomyces sp. nov. two new marine actinobacteria isolated from Coral.</title>
        <authorList>
            <person name="Buangrab K."/>
            <person name="Sutthacheep M."/>
            <person name="Yeemin T."/>
            <person name="Harunari E."/>
            <person name="Igarashi Y."/>
            <person name="Kanchanasin P."/>
            <person name="Tanasupawat S."/>
            <person name="Phongsopitanun W."/>
        </authorList>
    </citation>
    <scope>NUCLEOTIDE SEQUENCE [LARGE SCALE GENOMIC DNA]</scope>
    <source>
        <strain evidence="1 2">J2-2</strain>
    </source>
</reference>
<sequence length="226" mass="23650">MDDEEQLIRLATATEHVLLDFDGPVCDLFAVLTPDVIAAALLDELGALTDGPVDEELDGIDDPLDLLDGVAEIYPGLTARVDASLRDAEVDAAELAPLTPGAVDFLRACAEAGRPVAIVSNNGAEAVRALLERHELTGLVRHVEGRDPDPRLMKPDPTPLLRAVRALGADPVTTTMIGDSSSDMLAARAAGVEAVALLDTPPPAAGPHTGQAWVDGMTTLARVFRA</sequence>
<evidence type="ECO:0000313" key="2">
    <source>
        <dbReference type="Proteomes" id="UP001197247"/>
    </source>
</evidence>
<dbReference type="Pfam" id="PF00702">
    <property type="entry name" value="Hydrolase"/>
    <property type="match status" value="1"/>
</dbReference>
<keyword evidence="1" id="KW-0378">Hydrolase</keyword>
<dbReference type="Gene3D" id="1.10.150.240">
    <property type="entry name" value="Putative phosphatase, domain 2"/>
    <property type="match status" value="1"/>
</dbReference>